<sequence length="317" mass="36499">MSQFNLADYILLNILMPKNNSFPEHTLHTIYLRAHQSKIPDINDSRSLFLVNVPIDSTASHFRALISSLIGPGRFESISFGNELESRSIYPQKHPSSEISSGKKRKRVSEIEQPPHEHDLPETWDRKLCKSGSSAIIILVDENCVKKTLKTIKKLRKHTKSTNKWPIWGDGIISSSSEPSLGGARYLSHHKLCFPDPHYLQSLIDAFMVDFNAQEKDRHESEKKSRNIPDADGFVTVTRGGRTGPARIQVVEEKMASLEEREEKKREEMRKAGFYRFQGREKRKAEAEELVRRFEEDKKKMQELRERRGKAGFEPES</sequence>
<gene>
    <name evidence="5" type="ORF">GcM1_242122</name>
</gene>
<dbReference type="EMBL" id="MCBS01024224">
    <property type="protein sequence ID" value="RKF73898.1"/>
    <property type="molecule type" value="Genomic_DNA"/>
</dbReference>
<dbReference type="GO" id="GO:0032545">
    <property type="term" value="C:CURI complex"/>
    <property type="evidence" value="ECO:0007669"/>
    <property type="project" value="TreeGrafter"/>
</dbReference>
<dbReference type="GO" id="GO:0000028">
    <property type="term" value="P:ribosomal small subunit assembly"/>
    <property type="evidence" value="ECO:0007669"/>
    <property type="project" value="TreeGrafter"/>
</dbReference>
<feature type="domain" description="Ribosomal RNA-processing protein 7 C-terminal" evidence="3">
    <location>
        <begin position="192"/>
        <end position="308"/>
    </location>
</feature>
<feature type="region of interest" description="Disordered" evidence="2">
    <location>
        <begin position="218"/>
        <end position="239"/>
    </location>
</feature>
<dbReference type="InterPro" id="IPR024326">
    <property type="entry name" value="RRP7_C"/>
</dbReference>
<proteinExistence type="inferred from homology"/>
<dbReference type="Gene3D" id="6.10.250.1770">
    <property type="match status" value="1"/>
</dbReference>
<organism evidence="5 6">
    <name type="scientific">Golovinomyces cichoracearum</name>
    <dbReference type="NCBI Taxonomy" id="62708"/>
    <lineage>
        <taxon>Eukaryota</taxon>
        <taxon>Fungi</taxon>
        <taxon>Dikarya</taxon>
        <taxon>Ascomycota</taxon>
        <taxon>Pezizomycotina</taxon>
        <taxon>Leotiomycetes</taxon>
        <taxon>Erysiphales</taxon>
        <taxon>Erysiphaceae</taxon>
        <taxon>Golovinomyces</taxon>
    </lineage>
</organism>
<dbReference type="PANTHER" id="PTHR13191:SF0">
    <property type="entry name" value="RIBOSOMAL RNA-PROCESSING PROTEIN 7 HOMOLOG A-RELATED"/>
    <property type="match status" value="1"/>
</dbReference>
<comment type="caution">
    <text evidence="5">The sequence shown here is derived from an EMBL/GenBank/DDBJ whole genome shotgun (WGS) entry which is preliminary data.</text>
</comment>
<comment type="similarity">
    <text evidence="1">Belongs to the RRP7 family.</text>
</comment>
<accession>A0A420IH59</accession>
<protein>
    <submittedName>
        <fullName evidence="5">Ribosomal RNA-processing protein 7</fullName>
    </submittedName>
</protein>
<feature type="region of interest" description="Disordered" evidence="2">
    <location>
        <begin position="91"/>
        <end position="122"/>
    </location>
</feature>
<evidence type="ECO:0000256" key="2">
    <source>
        <dbReference type="SAM" id="MobiDB-lite"/>
    </source>
</evidence>
<dbReference type="GO" id="GO:0006364">
    <property type="term" value="P:rRNA processing"/>
    <property type="evidence" value="ECO:0007669"/>
    <property type="project" value="TreeGrafter"/>
</dbReference>
<dbReference type="InterPro" id="IPR040447">
    <property type="entry name" value="RRM_Rrp7"/>
</dbReference>
<dbReference type="GO" id="GO:0034456">
    <property type="term" value="C:UTP-C complex"/>
    <property type="evidence" value="ECO:0007669"/>
    <property type="project" value="TreeGrafter"/>
</dbReference>
<dbReference type="PANTHER" id="PTHR13191">
    <property type="entry name" value="RIBOSOMAL RNA PROCESSING PROTEIN 7-RELATED"/>
    <property type="match status" value="1"/>
</dbReference>
<dbReference type="AlphaFoldDB" id="A0A420IH59"/>
<dbReference type="InterPro" id="IPR040446">
    <property type="entry name" value="RRP7"/>
</dbReference>
<dbReference type="Pfam" id="PF17799">
    <property type="entry name" value="RRM_Rrp7"/>
    <property type="match status" value="1"/>
</dbReference>
<evidence type="ECO:0000259" key="3">
    <source>
        <dbReference type="Pfam" id="PF12923"/>
    </source>
</evidence>
<evidence type="ECO:0000256" key="1">
    <source>
        <dbReference type="ARBA" id="ARBA00006110"/>
    </source>
</evidence>
<dbReference type="Proteomes" id="UP000285326">
    <property type="component" value="Unassembled WGS sequence"/>
</dbReference>
<reference evidence="5 6" key="1">
    <citation type="journal article" date="2018" name="BMC Genomics">
        <title>Comparative genome analyses reveal sequence features reflecting distinct modes of host-adaptation between dicot and monocot powdery mildew.</title>
        <authorList>
            <person name="Wu Y."/>
            <person name="Ma X."/>
            <person name="Pan Z."/>
            <person name="Kale S.D."/>
            <person name="Song Y."/>
            <person name="King H."/>
            <person name="Zhang Q."/>
            <person name="Presley C."/>
            <person name="Deng X."/>
            <person name="Wei C.I."/>
            <person name="Xiao S."/>
        </authorList>
    </citation>
    <scope>NUCLEOTIDE SEQUENCE [LARGE SCALE GENOMIC DNA]</scope>
    <source>
        <strain evidence="5">UMSG1</strain>
    </source>
</reference>
<dbReference type="CDD" id="cd12950">
    <property type="entry name" value="RRP7_Rrp7p"/>
    <property type="match status" value="1"/>
</dbReference>
<evidence type="ECO:0000313" key="5">
    <source>
        <dbReference type="EMBL" id="RKF73898.1"/>
    </source>
</evidence>
<feature type="compositionally biased region" description="Basic and acidic residues" evidence="2">
    <location>
        <begin position="218"/>
        <end position="229"/>
    </location>
</feature>
<feature type="compositionally biased region" description="Basic and acidic residues" evidence="2">
    <location>
        <begin position="108"/>
        <end position="122"/>
    </location>
</feature>
<dbReference type="Pfam" id="PF12923">
    <property type="entry name" value="RRP7"/>
    <property type="match status" value="1"/>
</dbReference>
<feature type="domain" description="Rrp7 RRM-like N-terminal" evidence="4">
    <location>
        <begin position="9"/>
        <end position="167"/>
    </location>
</feature>
<evidence type="ECO:0000259" key="4">
    <source>
        <dbReference type="Pfam" id="PF17799"/>
    </source>
</evidence>
<feature type="region of interest" description="Disordered" evidence="2">
    <location>
        <begin position="292"/>
        <end position="317"/>
    </location>
</feature>
<evidence type="ECO:0000313" key="6">
    <source>
        <dbReference type="Proteomes" id="UP000285326"/>
    </source>
</evidence>
<name>A0A420IH59_9PEZI</name>